<sequence length="154" mass="16823">MTDRFDFGTTAQDAYRACLALPKYMKSADLDWGLQELIKIRASMVNGCATCIDGHTADAAEHGESLRRIASLAAWKEAACYTPKERAALAFTDEVTLISNGGVSDAVWEEMTQHFSNEEIADVMAAVIAINVFNRLTIATHKIPEDLQTPARAS</sequence>
<comment type="caution">
    <text evidence="2">The sequence shown here is derived from an EMBL/GenBank/DDBJ whole genome shotgun (WGS) entry which is preliminary data.</text>
</comment>
<accession>A0A916SWG9</accession>
<gene>
    <name evidence="2" type="ORF">GCM10011492_07480</name>
</gene>
<dbReference type="SUPFAM" id="SSF69118">
    <property type="entry name" value="AhpD-like"/>
    <property type="match status" value="1"/>
</dbReference>
<name>A0A916SWG9_9MICO</name>
<keyword evidence="3" id="KW-1185">Reference proteome</keyword>
<evidence type="ECO:0000259" key="1">
    <source>
        <dbReference type="Pfam" id="PF02627"/>
    </source>
</evidence>
<dbReference type="Proteomes" id="UP000636793">
    <property type="component" value="Unassembled WGS sequence"/>
</dbReference>
<dbReference type="InterPro" id="IPR029032">
    <property type="entry name" value="AhpD-like"/>
</dbReference>
<evidence type="ECO:0000313" key="3">
    <source>
        <dbReference type="Proteomes" id="UP000636793"/>
    </source>
</evidence>
<dbReference type="AlphaFoldDB" id="A0A916SWG9"/>
<dbReference type="EMBL" id="BMHI01000001">
    <property type="protein sequence ID" value="GGB20103.1"/>
    <property type="molecule type" value="Genomic_DNA"/>
</dbReference>
<dbReference type="NCBIfam" id="TIGR00778">
    <property type="entry name" value="ahpD_dom"/>
    <property type="match status" value="1"/>
</dbReference>
<dbReference type="PANTHER" id="PTHR34846:SF10">
    <property type="entry name" value="CYTOPLASMIC PROTEIN"/>
    <property type="match status" value="1"/>
</dbReference>
<evidence type="ECO:0000313" key="2">
    <source>
        <dbReference type="EMBL" id="GGB20103.1"/>
    </source>
</evidence>
<dbReference type="RefSeq" id="WP_188835574.1">
    <property type="nucleotide sequence ID" value="NZ_BMHI01000001.1"/>
</dbReference>
<dbReference type="GO" id="GO:0051920">
    <property type="term" value="F:peroxiredoxin activity"/>
    <property type="evidence" value="ECO:0007669"/>
    <property type="project" value="InterPro"/>
</dbReference>
<proteinExistence type="predicted"/>
<dbReference type="Pfam" id="PF02627">
    <property type="entry name" value="CMD"/>
    <property type="match status" value="1"/>
</dbReference>
<dbReference type="Gene3D" id="1.20.1290.10">
    <property type="entry name" value="AhpD-like"/>
    <property type="match status" value="1"/>
</dbReference>
<protein>
    <recommendedName>
        <fullName evidence="1">Carboxymuconolactone decarboxylase-like domain-containing protein</fullName>
    </recommendedName>
</protein>
<dbReference type="InterPro" id="IPR004675">
    <property type="entry name" value="AhpD_core"/>
</dbReference>
<dbReference type="InterPro" id="IPR003779">
    <property type="entry name" value="CMD-like"/>
</dbReference>
<reference evidence="2" key="2">
    <citation type="submission" date="2020-09" db="EMBL/GenBank/DDBJ databases">
        <authorList>
            <person name="Sun Q."/>
            <person name="Zhou Y."/>
        </authorList>
    </citation>
    <scope>NUCLEOTIDE SEQUENCE</scope>
    <source>
        <strain evidence="2">CGMCC 1.15085</strain>
    </source>
</reference>
<feature type="domain" description="Carboxymuconolactone decarboxylase-like" evidence="1">
    <location>
        <begin position="13"/>
        <end position="94"/>
    </location>
</feature>
<reference evidence="2" key="1">
    <citation type="journal article" date="2014" name="Int. J. Syst. Evol. Microbiol.">
        <title>Complete genome sequence of Corynebacterium casei LMG S-19264T (=DSM 44701T), isolated from a smear-ripened cheese.</title>
        <authorList>
            <consortium name="US DOE Joint Genome Institute (JGI-PGF)"/>
            <person name="Walter F."/>
            <person name="Albersmeier A."/>
            <person name="Kalinowski J."/>
            <person name="Ruckert C."/>
        </authorList>
    </citation>
    <scope>NUCLEOTIDE SEQUENCE</scope>
    <source>
        <strain evidence="2">CGMCC 1.15085</strain>
    </source>
</reference>
<dbReference type="PANTHER" id="PTHR34846">
    <property type="entry name" value="4-CARBOXYMUCONOLACTONE DECARBOXYLASE FAMILY PROTEIN (AFU_ORTHOLOGUE AFUA_6G11590)"/>
    <property type="match status" value="1"/>
</dbReference>
<organism evidence="2 3">
    <name type="scientific">Flexivirga endophytica</name>
    <dbReference type="NCBI Taxonomy" id="1849103"/>
    <lineage>
        <taxon>Bacteria</taxon>
        <taxon>Bacillati</taxon>
        <taxon>Actinomycetota</taxon>
        <taxon>Actinomycetes</taxon>
        <taxon>Micrococcales</taxon>
        <taxon>Dermacoccaceae</taxon>
        <taxon>Flexivirga</taxon>
    </lineage>
</organism>